<evidence type="ECO:0000313" key="12">
    <source>
        <dbReference type="Proteomes" id="UP001470230"/>
    </source>
</evidence>
<evidence type="ECO:0000256" key="6">
    <source>
        <dbReference type="ARBA" id="ARBA00044147"/>
    </source>
</evidence>
<dbReference type="PANTHER" id="PTHR10233:SF14">
    <property type="entry name" value="TRANSLATION INITIATION FACTOR EIF-2B SUBUNIT DELTA"/>
    <property type="match status" value="1"/>
</dbReference>
<dbReference type="InterPro" id="IPR037171">
    <property type="entry name" value="NagB/RpiA_transferase-like"/>
</dbReference>
<dbReference type="PANTHER" id="PTHR10233">
    <property type="entry name" value="TRANSLATION INITIATION FACTOR EIF-2B"/>
    <property type="match status" value="1"/>
</dbReference>
<feature type="compositionally biased region" description="Polar residues" evidence="10">
    <location>
        <begin position="29"/>
        <end position="39"/>
    </location>
</feature>
<evidence type="ECO:0000256" key="4">
    <source>
        <dbReference type="ARBA" id="ARBA00022540"/>
    </source>
</evidence>
<evidence type="ECO:0000256" key="3">
    <source>
        <dbReference type="ARBA" id="ARBA00022490"/>
    </source>
</evidence>
<comment type="similarity">
    <text evidence="2 9">Belongs to the eIF-2B alpha/beta/delta subunits family.</text>
</comment>
<evidence type="ECO:0000313" key="11">
    <source>
        <dbReference type="EMBL" id="KAK8885539.1"/>
    </source>
</evidence>
<evidence type="ECO:0000256" key="10">
    <source>
        <dbReference type="SAM" id="MobiDB-lite"/>
    </source>
</evidence>
<keyword evidence="5" id="KW-0648">Protein biosynthesis</keyword>
<feature type="compositionally biased region" description="Low complexity" evidence="10">
    <location>
        <begin position="95"/>
        <end position="129"/>
    </location>
</feature>
<protein>
    <recommendedName>
        <fullName evidence="6">Translation initiation factor eIF2B subunit delta</fullName>
    </recommendedName>
    <alternativeName>
        <fullName evidence="7">eIF2B GDP-GTP exchange factor subunit delta</fullName>
    </alternativeName>
</protein>
<sequence>MAKYKLKKFVTVRCGQNLEKFSLPDFKMSQENPNDQQPKFVNRKLQKKMRNEQKQQKQQQQQQQQQGNQDANKGQPRKESNRQQQQQHQGGGHGNQRQQPHGRGSQQQNQQQSNQQGQNKSDNNQNNQSAASVSVEPTSGISSLFSHIPSVHKWSSKELLEQIRPQDRALIHPSLIEFALQTAQDISLDEDERTRKFLLMMKRQINDEPALPKEQFRAALFNLLKRTMTLLTCIRLNTIGIGNSVRFIKRQLTETQMETEELRSTLMEALDSFIEDKINDVANFLSKTTANTIVDGDVIMTYGYSPIICKALKIAADNKVKFRVIVVDSRPNFDSRTLIEQISDLDVRYVLISGLSYVMPEVKKVLIEPNGILSNNAAQTPIGTAMISMVAHECGVPVIFVCGSYRFVSDVRIDALSKNERISDELLQPVPIPNMKTDAEYLALIYDVTPGEYVDVVMSELGNIPVNSISTNIKFIQDSYTMFSKKKTNTTTAKK</sequence>
<evidence type="ECO:0000256" key="9">
    <source>
        <dbReference type="RuleBase" id="RU003814"/>
    </source>
</evidence>
<keyword evidence="12" id="KW-1185">Reference proteome</keyword>
<feature type="region of interest" description="Disordered" evidence="10">
    <location>
        <begin position="22"/>
        <end position="135"/>
    </location>
</feature>
<evidence type="ECO:0000256" key="1">
    <source>
        <dbReference type="ARBA" id="ARBA00004514"/>
    </source>
</evidence>
<comment type="subunit">
    <text evidence="8">Component of the translation initiation factor 2B (eIF2B) complex which is a heterodecamer of two sets of five different subunits: alpha, beta, gamma, delta and epsilon. Subunits alpha, beta and delta comprise a regulatory subcomplex and subunits epsilon and gamma comprise a catalytic subcomplex. Within the complex, the hexameric regulatory complex resides at the center, with the two heterodimeric catalytic subcomplexes bound on opposite sides.</text>
</comment>
<reference evidence="11 12" key="1">
    <citation type="submission" date="2024-04" db="EMBL/GenBank/DDBJ databases">
        <title>Tritrichomonas musculus Genome.</title>
        <authorList>
            <person name="Alves-Ferreira E."/>
            <person name="Grigg M."/>
            <person name="Lorenzi H."/>
            <person name="Galac M."/>
        </authorList>
    </citation>
    <scope>NUCLEOTIDE SEQUENCE [LARGE SCALE GENOMIC DNA]</scope>
    <source>
        <strain evidence="11 12">EAF2021</strain>
    </source>
</reference>
<dbReference type="InterPro" id="IPR000649">
    <property type="entry name" value="IF-2B-related"/>
</dbReference>
<name>A0ABR2K346_9EUKA</name>
<dbReference type="SUPFAM" id="SSF100950">
    <property type="entry name" value="NagB/RpiA/CoA transferase-like"/>
    <property type="match status" value="1"/>
</dbReference>
<keyword evidence="3" id="KW-0963">Cytoplasm</keyword>
<dbReference type="Proteomes" id="UP001470230">
    <property type="component" value="Unassembled WGS sequence"/>
</dbReference>
<comment type="caution">
    <text evidence="11">The sequence shown here is derived from an EMBL/GenBank/DDBJ whole genome shotgun (WGS) entry which is preliminary data.</text>
</comment>
<dbReference type="EMBL" id="JAPFFF010000007">
    <property type="protein sequence ID" value="KAK8885539.1"/>
    <property type="molecule type" value="Genomic_DNA"/>
</dbReference>
<dbReference type="Gene3D" id="3.40.50.10470">
    <property type="entry name" value="Translation initiation factor eif-2b, domain 2"/>
    <property type="match status" value="1"/>
</dbReference>
<evidence type="ECO:0000256" key="7">
    <source>
        <dbReference type="ARBA" id="ARBA00044356"/>
    </source>
</evidence>
<keyword evidence="4" id="KW-0396">Initiation factor</keyword>
<evidence type="ECO:0000256" key="8">
    <source>
        <dbReference type="ARBA" id="ARBA00046432"/>
    </source>
</evidence>
<gene>
    <name evidence="11" type="ORF">M9Y10_040988</name>
</gene>
<accession>A0ABR2K346</accession>
<feature type="compositionally biased region" description="Low complexity" evidence="10">
    <location>
        <begin position="56"/>
        <end position="66"/>
    </location>
</feature>
<organism evidence="11 12">
    <name type="scientific">Tritrichomonas musculus</name>
    <dbReference type="NCBI Taxonomy" id="1915356"/>
    <lineage>
        <taxon>Eukaryota</taxon>
        <taxon>Metamonada</taxon>
        <taxon>Parabasalia</taxon>
        <taxon>Tritrichomonadida</taxon>
        <taxon>Tritrichomonadidae</taxon>
        <taxon>Tritrichomonas</taxon>
    </lineage>
</organism>
<evidence type="ECO:0000256" key="2">
    <source>
        <dbReference type="ARBA" id="ARBA00007251"/>
    </source>
</evidence>
<dbReference type="Pfam" id="PF01008">
    <property type="entry name" value="IF-2B"/>
    <property type="match status" value="1"/>
</dbReference>
<comment type="subcellular location">
    <subcellularLocation>
        <location evidence="1">Cytoplasm</location>
        <location evidence="1">Cytosol</location>
    </subcellularLocation>
</comment>
<dbReference type="InterPro" id="IPR042529">
    <property type="entry name" value="IF_2B-like_C"/>
</dbReference>
<proteinExistence type="inferred from homology"/>
<evidence type="ECO:0000256" key="5">
    <source>
        <dbReference type="ARBA" id="ARBA00022917"/>
    </source>
</evidence>